<reference evidence="5" key="1">
    <citation type="submission" date="2017-09" db="EMBL/GenBank/DDBJ databases">
        <title>Depth-based differentiation of microbial function through sediment-hosted aquifers and enrichment of novel symbionts in the deep terrestrial subsurface.</title>
        <authorList>
            <person name="Probst A.J."/>
            <person name="Ladd B."/>
            <person name="Jarett J.K."/>
            <person name="Geller-Mcgrath D.E."/>
            <person name="Sieber C.M.K."/>
            <person name="Emerson J.B."/>
            <person name="Anantharaman K."/>
            <person name="Thomas B.C."/>
            <person name="Malmstrom R."/>
            <person name="Stieglmeier M."/>
            <person name="Klingl A."/>
            <person name="Woyke T."/>
            <person name="Ryan C.M."/>
            <person name="Banfield J.F."/>
        </authorList>
    </citation>
    <scope>NUCLEOTIDE SEQUENCE [LARGE SCALE GENOMIC DNA]</scope>
</reference>
<keyword evidence="3" id="KW-1133">Transmembrane helix</keyword>
<name>A0A2H0WTD7_9BACT</name>
<sequence>MSDEDSINSHNNNLNIKKTGFIFLLSFFLVLFLTHKIFLKPVSANTETISTRADFDVGYYEGTEGKSKEGELRLKAKGSWVPRVWRSPNLPLNDQSAIVSDGEYIYLIPGTDNEFYRYLPSENRWQALANAPHTAYQGADLVVVGDYVYASFGGFQKAFSRYSIRENTWTDMATTPELMSTGSSLAANSGGTIIYALKGGTNTDFWAYNIVSGEWETKETTPLTVGAGGTLVEHDGYLYTPRGGNTGVFLQYEISSGLWSSFPGPTGITFNSTNNATVVDDAIYITRGSNKTTFYRYNISGSWDTLPSLPYGTQYAGVVYNTYDDYIYIFRGAGTYDIWKYNYSGAGSYVGPMNLHFNPSMSTDLQYYDGNIYAQTNTNIMYQYNLAAGTWNTLTSDTAPAAFIATQDFKGVVAGTSIYYFQGYNDRSFWKFTPDLPAGSRWATLPDTLATVLYGAGMTTLSIGETQYIYTTRGGVSNKFYRFNVQGNTWDDAGAADLPNDAEVSNGSQLVSDGTYIYLLTGNYTNSLMKFDASVGTGGTWTSLGMLPFASYYGTEAEMQNGKIYVQAGYSKGDFWEYSAANGWRRLADQSLTYPYNLGPYRGGSLTSIGAGTFYSIRGYLINNVYDTQMQVYAVDDSDYIPSGTWISDTIDLGTVTAWDPTESLSISSTTPGDSSIAVRTRTSIDNSTWSAWGSVVDGSVPSPVRRYMQVEVTLNATSGTGANQTPILHSISINYTGDQTNPSNPSTVSAASQSSGGVPIATGNTYKYPNPYFSWSGASDPGGSIAGYYVYFGASLTGNPQTDGSYQTGSTYIVTTPLTNGQNYYLRLETLDSAGRTSGGTTAFVYGYNGPNAADSVTATETSDFESGTLVGTTAVGGQLKLQGKAGYWEQEKLSLAPAAVSYGSAITYDSANSRLYVLRGNSSALFAYDLLTDTWSLKQGTGTGADYVVSYGDMCEGDGDSLYAFRGANTSTFWKYDISDDQWYSAPNTLSTVWRDSALVYDGSQYIYAIRGYSVTANSDFYRYDTGDTDSWEALDSINFGGVNDQQDSNVYMGADLAYGNGNVYAIQGSNGSPNYRTGFAAYDTNTNSWSQMLNLPVAPYQGAQIEYDSATDSIYYLTGNGKPYLYQYNITGQTWTKLPDAPAVFYWGTAMKNVNGVLYIIRGNTTSMYKYDISKASWLIPNRGFFGDVYRGTTYLSFTTGSDIIKGSGNEYYMTRGRFDNRFFKYDSVSGEKVQLADMPVSPYTGAELVYAGDINKVYATANTYQSNLFVYDIPTDTWSTTGDSTPYNSAAGTAMVYDGSRYMYWTQGGATRMYQYDTEGAAGSRWTLMATNAIAAFGAGGDILYKDGYVYALRGRTTLSFYRFSPPALVGGTGLWSDAAVADLPAGATIGADGFLMDGGSDSNGNYIYACRAINLPLCYKYTVGSDSWSAIANAPAAIGAGGAGASDGASKFLMTS</sequence>
<keyword evidence="3" id="KW-0472">Membrane</keyword>
<protein>
    <recommendedName>
        <fullName evidence="6">Fibronectin type-III domain-containing protein</fullName>
    </recommendedName>
</protein>
<proteinExistence type="predicted"/>
<dbReference type="SUPFAM" id="SSF50965">
    <property type="entry name" value="Galactose oxidase, central domain"/>
    <property type="match status" value="1"/>
</dbReference>
<evidence type="ECO:0000256" key="3">
    <source>
        <dbReference type="SAM" id="Phobius"/>
    </source>
</evidence>
<evidence type="ECO:0008006" key="6">
    <source>
        <dbReference type="Google" id="ProtNLM"/>
    </source>
</evidence>
<organism evidence="4 5">
    <name type="scientific">Candidatus Roizmanbacteria bacterium CG09_land_8_20_14_0_10_41_9</name>
    <dbReference type="NCBI Taxonomy" id="1974850"/>
    <lineage>
        <taxon>Bacteria</taxon>
        <taxon>Candidatus Roizmaniibacteriota</taxon>
    </lineage>
</organism>
<keyword evidence="2" id="KW-0677">Repeat</keyword>
<accession>A0A2H0WTD7</accession>
<dbReference type="InterPro" id="IPR015915">
    <property type="entry name" value="Kelch-typ_b-propeller"/>
</dbReference>
<feature type="non-terminal residue" evidence="4">
    <location>
        <position position="1461"/>
    </location>
</feature>
<keyword evidence="3" id="KW-0812">Transmembrane</keyword>
<dbReference type="Gene3D" id="2.120.10.80">
    <property type="entry name" value="Kelch-type beta propeller"/>
    <property type="match status" value="5"/>
</dbReference>
<dbReference type="PANTHER" id="PTHR24412">
    <property type="entry name" value="KELCH PROTEIN"/>
    <property type="match status" value="1"/>
</dbReference>
<keyword evidence="1" id="KW-0880">Kelch repeat</keyword>
<dbReference type="EMBL" id="PEZG01000029">
    <property type="protein sequence ID" value="PIS15887.1"/>
    <property type="molecule type" value="Genomic_DNA"/>
</dbReference>
<feature type="transmembrane region" description="Helical" evidence="3">
    <location>
        <begin position="21"/>
        <end position="39"/>
    </location>
</feature>
<dbReference type="Proteomes" id="UP000231198">
    <property type="component" value="Unassembled WGS sequence"/>
</dbReference>
<evidence type="ECO:0000313" key="5">
    <source>
        <dbReference type="Proteomes" id="UP000231198"/>
    </source>
</evidence>
<evidence type="ECO:0000313" key="4">
    <source>
        <dbReference type="EMBL" id="PIS15887.1"/>
    </source>
</evidence>
<dbReference type="PANTHER" id="PTHR24412:SF489">
    <property type="entry name" value="RING FINGER DOMAIN AND KELCH REPEAT-CONTAINING PROTEIN DDB_G0271372"/>
    <property type="match status" value="1"/>
</dbReference>
<dbReference type="InterPro" id="IPR011043">
    <property type="entry name" value="Gal_Oxase/kelch_b-propeller"/>
</dbReference>
<dbReference type="SUPFAM" id="SSF117281">
    <property type="entry name" value="Kelch motif"/>
    <property type="match status" value="3"/>
</dbReference>
<gene>
    <name evidence="4" type="ORF">COT62_01360</name>
</gene>
<comment type="caution">
    <text evidence="4">The sequence shown here is derived from an EMBL/GenBank/DDBJ whole genome shotgun (WGS) entry which is preliminary data.</text>
</comment>
<evidence type="ECO:0000256" key="1">
    <source>
        <dbReference type="ARBA" id="ARBA00022441"/>
    </source>
</evidence>
<evidence type="ECO:0000256" key="2">
    <source>
        <dbReference type="ARBA" id="ARBA00022737"/>
    </source>
</evidence>